<evidence type="ECO:0000313" key="1">
    <source>
        <dbReference type="EMBL" id="BAS29185.1"/>
    </source>
</evidence>
<dbReference type="KEGG" id="lpil:LIP_3373"/>
<accession>A0A0K2SPY8</accession>
<sequence length="275" mass="30207">MRRHQVEAWALDIIDSVTSHKVVEDSRVELKAGFIDPARAARRLAAHANAARAEPILWLIGLDEQLGVSSMDPTDLAAWWTQVRSHFAGAVPILADYVISTDDGPVCALLFETGTSPYVVKNPAFGSPGGGPVEREVPWREGTEVRSATREDLIRILVPLLPLPDVELLSATVSVSQEPGRSAGFGDTPKPVQREPHLQWYVHLALYVTPRETSTVVFPVHRWSCPLAAVKCEDLVLTQRASFSQRIPRSFAQAPDRDPGRALGEELRSACARAR</sequence>
<reference evidence="2" key="1">
    <citation type="submission" date="2015-07" db="EMBL/GenBank/DDBJ databases">
        <title>Complete genome sequence and phylogenetic analysis of Limnochorda pilosa.</title>
        <authorList>
            <person name="Watanabe M."/>
            <person name="Kojima H."/>
            <person name="Fukui M."/>
        </authorList>
    </citation>
    <scope>NUCLEOTIDE SEQUENCE [LARGE SCALE GENOMIC DNA]</scope>
    <source>
        <strain evidence="2">HC45</strain>
    </source>
</reference>
<keyword evidence="2" id="KW-1185">Reference proteome</keyword>
<reference evidence="2" key="2">
    <citation type="journal article" date="2016" name="Int. J. Syst. Evol. Microbiol.">
        <title>Complete genome sequence and cell structure of Limnochorda pilosa, a Gram-negative spore-former within the phylum Firmicutes.</title>
        <authorList>
            <person name="Watanabe M."/>
            <person name="Kojima H."/>
            <person name="Fukui M."/>
        </authorList>
    </citation>
    <scope>NUCLEOTIDE SEQUENCE [LARGE SCALE GENOMIC DNA]</scope>
    <source>
        <strain evidence="2">HC45</strain>
    </source>
</reference>
<evidence type="ECO:0000313" key="2">
    <source>
        <dbReference type="Proteomes" id="UP000065807"/>
    </source>
</evidence>
<dbReference type="AlphaFoldDB" id="A0A0K2SPY8"/>
<name>A0A0K2SPY8_LIMPI</name>
<dbReference type="EMBL" id="AP014924">
    <property type="protein sequence ID" value="BAS29185.1"/>
    <property type="molecule type" value="Genomic_DNA"/>
</dbReference>
<evidence type="ECO:0008006" key="3">
    <source>
        <dbReference type="Google" id="ProtNLM"/>
    </source>
</evidence>
<protein>
    <recommendedName>
        <fullName evidence="3">Schlafen AlbA-2 domain-containing protein</fullName>
    </recommendedName>
</protein>
<proteinExistence type="predicted"/>
<organism evidence="1 2">
    <name type="scientific">Limnochorda pilosa</name>
    <dbReference type="NCBI Taxonomy" id="1555112"/>
    <lineage>
        <taxon>Bacteria</taxon>
        <taxon>Bacillati</taxon>
        <taxon>Bacillota</taxon>
        <taxon>Limnochordia</taxon>
        <taxon>Limnochordales</taxon>
        <taxon>Limnochordaceae</taxon>
        <taxon>Limnochorda</taxon>
    </lineage>
</organism>
<dbReference type="Proteomes" id="UP000065807">
    <property type="component" value="Chromosome"/>
</dbReference>
<gene>
    <name evidence="1" type="ORF">LIP_3373</name>
</gene>